<keyword evidence="5 6" id="KW-0472">Membrane</keyword>
<dbReference type="InterPro" id="IPR002293">
    <property type="entry name" value="AA/rel_permease1"/>
</dbReference>
<sequence length="511" mass="54634">MTSVPSSHSGTPGATSAPVAAGHLQKALTALTNGALTFAGVGVFAGLFSLYGFALNAVGPAEFWGWPVIAVSVGMMVLVFAELASKYPFAGSMYQWPTILSGRRVGWWMGWAYAGALFPLMTAYYASLPILVRGLFDLEDTFSTNRAIIIFAAIVALLWNVFSIGVLGRLAKWAMILELSVVTVVLLTVFVLGGKHFGYLTDAATTTVSASGSVSVSALTDMGAFLPLFLGAGIFNAVWVLYTFENGGTLGEETIDGERNAPRGIIGAYIFAVSCGFLFYFCLTTSIPDMDSAMVNYNPAESAILDNLPTAVLKLFLAVVALGLIVATNTMFTGAVRHIFGMARDGQVPFSSVFSRTMRDGSPWAAAVLLFAFSLVPVFVFGTKTASIVGGATGAMYFAYFAVLCITLVARLRGWPKKRPVFSLGRWGMLVNVLAIIGTGLTFVNMEWPRAATNPTYNQIAGTEGGLFVRDIPMGWVLLGVPLLVGLVYYSMRHRQIHAQSTAIEKYAVES</sequence>
<evidence type="ECO:0000256" key="6">
    <source>
        <dbReference type="SAM" id="Phobius"/>
    </source>
</evidence>
<dbReference type="Pfam" id="PF13520">
    <property type="entry name" value="AA_permease_2"/>
    <property type="match status" value="1"/>
</dbReference>
<dbReference type="EMBL" id="JADKPN010000019">
    <property type="protein sequence ID" value="MBF4765823.1"/>
    <property type="molecule type" value="Genomic_DNA"/>
</dbReference>
<feature type="transmembrane region" description="Helical" evidence="6">
    <location>
        <begin position="105"/>
        <end position="127"/>
    </location>
</feature>
<feature type="transmembrane region" description="Helical" evidence="6">
    <location>
        <begin position="224"/>
        <end position="244"/>
    </location>
</feature>
<proteinExistence type="predicted"/>
<reference evidence="7" key="1">
    <citation type="submission" date="2020-11" db="EMBL/GenBank/DDBJ databases">
        <title>Nocardioides sp. nov., isolated from Soil of Cynanchum wilfordii Hemsley rhizosphere.</title>
        <authorList>
            <person name="Lee J.-S."/>
            <person name="Suh M.K."/>
            <person name="Kim J.-S."/>
        </authorList>
    </citation>
    <scope>NUCLEOTIDE SEQUENCE</scope>
    <source>
        <strain evidence="7">KCTC 19275</strain>
    </source>
</reference>
<dbReference type="GO" id="GO:0016020">
    <property type="term" value="C:membrane"/>
    <property type="evidence" value="ECO:0007669"/>
    <property type="project" value="UniProtKB-SubCell"/>
</dbReference>
<keyword evidence="4 6" id="KW-1133">Transmembrane helix</keyword>
<dbReference type="AlphaFoldDB" id="A0A930YGE0"/>
<feature type="transmembrane region" description="Helical" evidence="6">
    <location>
        <begin position="174"/>
        <end position="193"/>
    </location>
</feature>
<evidence type="ECO:0000256" key="5">
    <source>
        <dbReference type="ARBA" id="ARBA00023136"/>
    </source>
</evidence>
<accession>A0A930YGE0</accession>
<keyword evidence="3 6" id="KW-0812">Transmembrane</keyword>
<protein>
    <submittedName>
        <fullName evidence="7">Amino acid permease</fullName>
    </submittedName>
</protein>
<comment type="caution">
    <text evidence="7">The sequence shown here is derived from an EMBL/GenBank/DDBJ whole genome shotgun (WGS) entry which is preliminary data.</text>
</comment>
<feature type="transmembrane region" description="Helical" evidence="6">
    <location>
        <begin position="424"/>
        <end position="444"/>
    </location>
</feature>
<evidence type="ECO:0000256" key="1">
    <source>
        <dbReference type="ARBA" id="ARBA00004141"/>
    </source>
</evidence>
<name>A0A930YGE0_9ACTN</name>
<comment type="subcellular location">
    <subcellularLocation>
        <location evidence="1">Membrane</location>
        <topology evidence="1">Multi-pass membrane protein</topology>
    </subcellularLocation>
</comment>
<feature type="transmembrane region" description="Helical" evidence="6">
    <location>
        <begin position="361"/>
        <end position="382"/>
    </location>
</feature>
<evidence type="ECO:0000313" key="8">
    <source>
        <dbReference type="Proteomes" id="UP000640489"/>
    </source>
</evidence>
<feature type="transmembrane region" description="Helical" evidence="6">
    <location>
        <begin position="64"/>
        <end position="84"/>
    </location>
</feature>
<dbReference type="PIRSF" id="PIRSF006060">
    <property type="entry name" value="AA_transporter"/>
    <property type="match status" value="1"/>
</dbReference>
<evidence type="ECO:0000256" key="2">
    <source>
        <dbReference type="ARBA" id="ARBA00022448"/>
    </source>
</evidence>
<feature type="transmembrane region" description="Helical" evidence="6">
    <location>
        <begin position="35"/>
        <end position="58"/>
    </location>
</feature>
<evidence type="ECO:0000256" key="3">
    <source>
        <dbReference type="ARBA" id="ARBA00022692"/>
    </source>
</evidence>
<dbReference type="GO" id="GO:0022857">
    <property type="term" value="F:transmembrane transporter activity"/>
    <property type="evidence" value="ECO:0007669"/>
    <property type="project" value="InterPro"/>
</dbReference>
<keyword evidence="2" id="KW-0813">Transport</keyword>
<feature type="transmembrane region" description="Helical" evidence="6">
    <location>
        <begin position="388"/>
        <end position="412"/>
    </location>
</feature>
<organism evidence="7 8">
    <name type="scientific">Nocardioides islandensis</name>
    <dbReference type="NCBI Taxonomy" id="433663"/>
    <lineage>
        <taxon>Bacteria</taxon>
        <taxon>Bacillati</taxon>
        <taxon>Actinomycetota</taxon>
        <taxon>Actinomycetes</taxon>
        <taxon>Propionibacteriales</taxon>
        <taxon>Nocardioidaceae</taxon>
        <taxon>Nocardioides</taxon>
    </lineage>
</organism>
<feature type="transmembrane region" description="Helical" evidence="6">
    <location>
        <begin position="147"/>
        <end position="167"/>
    </location>
</feature>
<dbReference type="RefSeq" id="WP_194709006.1">
    <property type="nucleotide sequence ID" value="NZ_JADKPN010000019.1"/>
</dbReference>
<dbReference type="Proteomes" id="UP000640489">
    <property type="component" value="Unassembled WGS sequence"/>
</dbReference>
<gene>
    <name evidence="7" type="ORF">ISU07_22040</name>
</gene>
<feature type="transmembrane region" description="Helical" evidence="6">
    <location>
        <begin position="315"/>
        <end position="340"/>
    </location>
</feature>
<dbReference type="Gene3D" id="1.20.1740.10">
    <property type="entry name" value="Amino acid/polyamine transporter I"/>
    <property type="match status" value="1"/>
</dbReference>
<evidence type="ECO:0000313" key="7">
    <source>
        <dbReference type="EMBL" id="MBF4765823.1"/>
    </source>
</evidence>
<dbReference type="PANTHER" id="PTHR45649:SF26">
    <property type="entry name" value="OS04G0435100 PROTEIN"/>
    <property type="match status" value="1"/>
</dbReference>
<evidence type="ECO:0000256" key="4">
    <source>
        <dbReference type="ARBA" id="ARBA00022989"/>
    </source>
</evidence>
<dbReference type="PANTHER" id="PTHR45649">
    <property type="entry name" value="AMINO-ACID PERMEASE BAT1"/>
    <property type="match status" value="1"/>
</dbReference>
<feature type="transmembrane region" description="Helical" evidence="6">
    <location>
        <begin position="474"/>
        <end position="492"/>
    </location>
</feature>
<keyword evidence="8" id="KW-1185">Reference proteome</keyword>
<feature type="transmembrane region" description="Helical" evidence="6">
    <location>
        <begin position="265"/>
        <end position="287"/>
    </location>
</feature>